<reference evidence="1" key="1">
    <citation type="submission" date="2021-06" db="EMBL/GenBank/DDBJ databases">
        <authorList>
            <person name="Kallberg Y."/>
            <person name="Tangrot J."/>
            <person name="Rosling A."/>
        </authorList>
    </citation>
    <scope>NUCLEOTIDE SEQUENCE</scope>
    <source>
        <strain evidence="1">UK204</strain>
    </source>
</reference>
<comment type="caution">
    <text evidence="1">The sequence shown here is derived from an EMBL/GenBank/DDBJ whole genome shotgun (WGS) entry which is preliminary data.</text>
</comment>
<evidence type="ECO:0000313" key="2">
    <source>
        <dbReference type="Proteomes" id="UP000789570"/>
    </source>
</evidence>
<organism evidence="1 2">
    <name type="scientific">Funneliformis caledonium</name>
    <dbReference type="NCBI Taxonomy" id="1117310"/>
    <lineage>
        <taxon>Eukaryota</taxon>
        <taxon>Fungi</taxon>
        <taxon>Fungi incertae sedis</taxon>
        <taxon>Mucoromycota</taxon>
        <taxon>Glomeromycotina</taxon>
        <taxon>Glomeromycetes</taxon>
        <taxon>Glomerales</taxon>
        <taxon>Glomeraceae</taxon>
        <taxon>Funneliformis</taxon>
    </lineage>
</organism>
<protein>
    <submittedName>
        <fullName evidence="1">14025_t:CDS:1</fullName>
    </submittedName>
</protein>
<sequence>ADKKILLNKNDSKLQVSCLLCVMELIEEENDEGMIPFKRSIKHRLLLKELQYHIEDWSIQSI</sequence>
<evidence type="ECO:0000313" key="1">
    <source>
        <dbReference type="EMBL" id="CAG8729894.1"/>
    </source>
</evidence>
<dbReference type="EMBL" id="CAJVPQ010012020">
    <property type="protein sequence ID" value="CAG8729894.1"/>
    <property type="molecule type" value="Genomic_DNA"/>
</dbReference>
<accession>A0A9N9NGA1</accession>
<dbReference type="AlphaFoldDB" id="A0A9N9NGA1"/>
<keyword evidence="2" id="KW-1185">Reference proteome</keyword>
<feature type="non-terminal residue" evidence="1">
    <location>
        <position position="1"/>
    </location>
</feature>
<proteinExistence type="predicted"/>
<dbReference type="Proteomes" id="UP000789570">
    <property type="component" value="Unassembled WGS sequence"/>
</dbReference>
<gene>
    <name evidence="1" type="ORF">FCALED_LOCUS14916</name>
</gene>
<name>A0A9N9NGA1_9GLOM</name>